<dbReference type="AlphaFoldDB" id="A0A7K1XZ53"/>
<keyword evidence="1 2" id="KW-0732">Signal</keyword>
<dbReference type="Pfam" id="PF03548">
    <property type="entry name" value="LolA"/>
    <property type="match status" value="1"/>
</dbReference>
<dbReference type="InterPro" id="IPR029046">
    <property type="entry name" value="LolA/LolB/LppX"/>
</dbReference>
<keyword evidence="4" id="KW-1185">Reference proteome</keyword>
<dbReference type="InterPro" id="IPR004564">
    <property type="entry name" value="OM_lipoprot_carrier_LolA-like"/>
</dbReference>
<dbReference type="SUPFAM" id="SSF89392">
    <property type="entry name" value="Prokaryotic lipoproteins and lipoprotein localization factors"/>
    <property type="match status" value="1"/>
</dbReference>
<evidence type="ECO:0000256" key="2">
    <source>
        <dbReference type="SAM" id="SignalP"/>
    </source>
</evidence>
<evidence type="ECO:0000313" key="3">
    <source>
        <dbReference type="EMBL" id="MXV16233.1"/>
    </source>
</evidence>
<dbReference type="CDD" id="cd16325">
    <property type="entry name" value="LolA"/>
    <property type="match status" value="1"/>
</dbReference>
<gene>
    <name evidence="3" type="ORF">GS398_13035</name>
</gene>
<dbReference type="RefSeq" id="WP_160907244.1">
    <property type="nucleotide sequence ID" value="NZ_WVHS01000003.1"/>
</dbReference>
<evidence type="ECO:0000313" key="4">
    <source>
        <dbReference type="Proteomes" id="UP000451233"/>
    </source>
</evidence>
<reference evidence="3 4" key="1">
    <citation type="submission" date="2019-11" db="EMBL/GenBank/DDBJ databases">
        <title>Pedobacter sp. HMF7056 Genome sequencing and assembly.</title>
        <authorList>
            <person name="Kang H."/>
            <person name="Kim H."/>
            <person name="Joh K."/>
        </authorList>
    </citation>
    <scope>NUCLEOTIDE SEQUENCE [LARGE SCALE GENOMIC DNA]</scope>
    <source>
        <strain evidence="3 4">HMF7056</strain>
    </source>
</reference>
<accession>A0A7K1XZ53</accession>
<dbReference type="PANTHER" id="PTHR35869:SF1">
    <property type="entry name" value="OUTER-MEMBRANE LIPOPROTEIN CARRIER PROTEIN"/>
    <property type="match status" value="1"/>
</dbReference>
<protein>
    <submittedName>
        <fullName evidence="3">Outer membrane lipoprotein carrier protein LolA</fullName>
    </submittedName>
</protein>
<dbReference type="EMBL" id="WVHS01000003">
    <property type="protein sequence ID" value="MXV16233.1"/>
    <property type="molecule type" value="Genomic_DNA"/>
</dbReference>
<dbReference type="Proteomes" id="UP000451233">
    <property type="component" value="Unassembled WGS sequence"/>
</dbReference>
<feature type="signal peptide" evidence="2">
    <location>
        <begin position="1"/>
        <end position="22"/>
    </location>
</feature>
<feature type="chain" id="PRO_5029700162" evidence="2">
    <location>
        <begin position="23"/>
        <end position="216"/>
    </location>
</feature>
<proteinExistence type="predicted"/>
<name>A0A7K1XZ53_9SPHI</name>
<comment type="caution">
    <text evidence="3">The sequence shown here is derived from an EMBL/GenBank/DDBJ whole genome shotgun (WGS) entry which is preliminary data.</text>
</comment>
<keyword evidence="3" id="KW-0449">Lipoprotein</keyword>
<organism evidence="3 4">
    <name type="scientific">Hufsiella ginkgonis</name>
    <dbReference type="NCBI Taxonomy" id="2695274"/>
    <lineage>
        <taxon>Bacteria</taxon>
        <taxon>Pseudomonadati</taxon>
        <taxon>Bacteroidota</taxon>
        <taxon>Sphingobacteriia</taxon>
        <taxon>Sphingobacteriales</taxon>
        <taxon>Sphingobacteriaceae</taxon>
        <taxon>Hufsiella</taxon>
    </lineage>
</organism>
<evidence type="ECO:0000256" key="1">
    <source>
        <dbReference type="ARBA" id="ARBA00022729"/>
    </source>
</evidence>
<sequence length="216" mass="24977">MIRRKVIPGMMFLLYMVSPAMAQDPAAKKILAEVSRIYRTYDVIKTDFSYTVENPQEKTKQTEAGTLYVKSKTNKYKVQLKEQEMVSDGKTRWTYLKEDKEIQIGEADNTDAMNPARIFIIYETGFKYVYSGETKSNGRVYQTVDLTPVDTKRSYFKIRLSIDKVLKQVRGATIFDKNGNKYTYAIKTFTPNVKVPESTFTFDVKKYPGVEVVDLR</sequence>
<dbReference type="PANTHER" id="PTHR35869">
    <property type="entry name" value="OUTER-MEMBRANE LIPOPROTEIN CARRIER PROTEIN"/>
    <property type="match status" value="1"/>
</dbReference>
<dbReference type="Gene3D" id="2.50.20.10">
    <property type="entry name" value="Lipoprotein localisation LolA/LolB/LppX"/>
    <property type="match status" value="1"/>
</dbReference>